<keyword evidence="1" id="KW-1133">Transmembrane helix</keyword>
<evidence type="ECO:0000313" key="2">
    <source>
        <dbReference type="EMBL" id="SHE71550.1"/>
    </source>
</evidence>
<reference evidence="2 3" key="1">
    <citation type="submission" date="2016-11" db="EMBL/GenBank/DDBJ databases">
        <authorList>
            <person name="Jaros S."/>
            <person name="Januszkiewicz K."/>
            <person name="Wedrychowicz H."/>
        </authorList>
    </citation>
    <scope>NUCLEOTIDE SEQUENCE [LARGE SCALE GENOMIC DNA]</scope>
    <source>
        <strain evidence="2 3">DSM 16112</strain>
    </source>
</reference>
<organism evidence="2 3">
    <name type="scientific">Lampropedia hyalina DSM 16112</name>
    <dbReference type="NCBI Taxonomy" id="1122156"/>
    <lineage>
        <taxon>Bacteria</taxon>
        <taxon>Pseudomonadati</taxon>
        <taxon>Pseudomonadota</taxon>
        <taxon>Betaproteobacteria</taxon>
        <taxon>Burkholderiales</taxon>
        <taxon>Comamonadaceae</taxon>
        <taxon>Lampropedia</taxon>
    </lineage>
</organism>
<evidence type="ECO:0000256" key="1">
    <source>
        <dbReference type="SAM" id="Phobius"/>
    </source>
</evidence>
<dbReference type="EMBL" id="FQUZ01000006">
    <property type="protein sequence ID" value="SHE71550.1"/>
    <property type="molecule type" value="Genomic_DNA"/>
</dbReference>
<sequence>MDLISQGIGAFLGVIAGTFITFGITLLFERRSTNQRKENFRFEVEYNLRQVERWIGDVSDFRNAINGKALNLWATWLDFGKVMRGSGDEMFRSGLIYKFLTHDQIASLQSFYGDFSEHFEQFTNQRISQLRQNFVQAEATQFVQYLEDRLRKSRKSLSDAKEALERR</sequence>
<keyword evidence="1" id="KW-0472">Membrane</keyword>
<accession>A0A1M4VRS2</accession>
<proteinExistence type="predicted"/>
<dbReference type="AlphaFoldDB" id="A0A1M4VRS2"/>
<dbReference type="RefSeq" id="WP_073354729.1">
    <property type="nucleotide sequence ID" value="NZ_FQUZ01000006.1"/>
</dbReference>
<feature type="transmembrane region" description="Helical" evidence="1">
    <location>
        <begin position="6"/>
        <end position="28"/>
    </location>
</feature>
<protein>
    <submittedName>
        <fullName evidence="2">Uncharacterized protein</fullName>
    </submittedName>
</protein>
<evidence type="ECO:0000313" key="3">
    <source>
        <dbReference type="Proteomes" id="UP000184327"/>
    </source>
</evidence>
<dbReference type="Proteomes" id="UP000184327">
    <property type="component" value="Unassembled WGS sequence"/>
</dbReference>
<keyword evidence="1" id="KW-0812">Transmembrane</keyword>
<keyword evidence="3" id="KW-1185">Reference proteome</keyword>
<gene>
    <name evidence="2" type="ORF">SAMN02745117_00708</name>
</gene>
<name>A0A1M4VRS2_9BURK</name>